<dbReference type="EMBL" id="JANBPG010000003">
    <property type="protein sequence ID" value="KAJ1902262.1"/>
    <property type="molecule type" value="Genomic_DNA"/>
</dbReference>
<dbReference type="Proteomes" id="UP001150581">
    <property type="component" value="Unassembled WGS sequence"/>
</dbReference>
<reference evidence="1" key="1">
    <citation type="submission" date="2022-07" db="EMBL/GenBank/DDBJ databases">
        <title>Phylogenomic reconstructions and comparative analyses of Kickxellomycotina fungi.</title>
        <authorList>
            <person name="Reynolds N.K."/>
            <person name="Stajich J.E."/>
            <person name="Barry K."/>
            <person name="Grigoriev I.V."/>
            <person name="Crous P."/>
            <person name="Smith M.E."/>
        </authorList>
    </citation>
    <scope>NUCLEOTIDE SEQUENCE</scope>
    <source>
        <strain evidence="1">Benny 63K</strain>
    </source>
</reference>
<sequence>MTRSAGILTVSDNCSRGLATDTSGPALQQQLQANNWTVVHTEIVPDDKQKIASAVIKWSATNCQLIVIAGGTGISPSDVTVDAIKPLFSKRLPSLAVAMVIGSLRITPMAALSQVTAGVVGCSVVVAVPGSKKGSVENLQQIISVLPHAVDTAAATQGTRHLHVEQPKEKDTRVQCGCSRPDNADDNQAETIGEQGTVAGRPRKSQHLMVSVDEALRIVIGSVQALPPRDMLLSDVRPGMVLAAAVEAQEPVPAYRASIMDGYAVVAADGPGDYKVIGASTAGGLAQPLPMPLHMNTGSIVRVATGAPVPEGADAVVMVEDTQLLQADNQGEELVVRILAGVQPGQYIRPVGHDVSQGAVLLKSGTVVSPVGGEIGTMVVSGNRTFSVHTVPRIAVMSTGDELSESPGELGHGHVRDSNRPALLCALRALGVDAVDAGVVRDDPALLARKIAETLEDCHGIITTGGVSMGERDWVKPVVEQHLKGRILFGRVAMKPAKPSTFAVLPSGKFIFALPGNPASAIVAFHVFSAPALRKLSGHQKYDGAQVTAVFCGADMILDRGRPEFVRGRLAWSSGRDKWLVYVTDAHQQSSRMPSMLNTNALVALPRGSDVCPKACAGDQVNVIVIAPPAFE</sequence>
<gene>
    <name evidence="1" type="ORF">LPJ66_000149</name>
</gene>
<comment type="caution">
    <text evidence="1">The sequence shown here is derived from an EMBL/GenBank/DDBJ whole genome shotgun (WGS) entry which is preliminary data.</text>
</comment>
<keyword evidence="2" id="KW-1185">Reference proteome</keyword>
<evidence type="ECO:0000313" key="2">
    <source>
        <dbReference type="Proteomes" id="UP001150581"/>
    </source>
</evidence>
<evidence type="ECO:0000313" key="1">
    <source>
        <dbReference type="EMBL" id="KAJ1902262.1"/>
    </source>
</evidence>
<name>A0ACC1IWW4_9FUNG</name>
<organism evidence="1 2">
    <name type="scientific">Kickxella alabastrina</name>
    <dbReference type="NCBI Taxonomy" id="61397"/>
    <lineage>
        <taxon>Eukaryota</taxon>
        <taxon>Fungi</taxon>
        <taxon>Fungi incertae sedis</taxon>
        <taxon>Zoopagomycota</taxon>
        <taxon>Kickxellomycotina</taxon>
        <taxon>Kickxellomycetes</taxon>
        <taxon>Kickxellales</taxon>
        <taxon>Kickxellaceae</taxon>
        <taxon>Kickxella</taxon>
    </lineage>
</organism>
<accession>A0ACC1IWW4</accession>
<proteinExistence type="predicted"/>
<protein>
    <submittedName>
        <fullName evidence="1">Uncharacterized protein</fullName>
    </submittedName>
</protein>